<keyword evidence="3" id="KW-1185">Reference proteome</keyword>
<proteinExistence type="predicted"/>
<sequence length="142" mass="16727">MIHIFEQLTFRGFGWRTLMFSELMAAEVQLIVEGSADKPPQDWQRRTLDKFISLQRRLEIPVYRAIHAYYLDTIKERQVVEPIDIEQLKQQLTPTGIIINDLSEDDEEIGLLFECRWDPEHGLGVRLARWQIDEVGGQDICW</sequence>
<feature type="domain" description="DUF6985" evidence="1">
    <location>
        <begin position="5"/>
        <end position="140"/>
    </location>
</feature>
<dbReference type="EMBL" id="JAKIKT010000001">
    <property type="protein sequence ID" value="MCL2912564.1"/>
    <property type="molecule type" value="Genomic_DNA"/>
</dbReference>
<reference evidence="2 3" key="1">
    <citation type="submission" date="2022-01" db="EMBL/GenBank/DDBJ databases">
        <title>Whole genome-based taxonomy of the Shewanellaceae.</title>
        <authorList>
            <person name="Martin-Rodriguez A.J."/>
        </authorList>
    </citation>
    <scope>NUCLEOTIDE SEQUENCE [LARGE SCALE GENOMIC DNA]</scope>
    <source>
        <strain evidence="2 3">DSM 21332</strain>
    </source>
</reference>
<dbReference type="Proteomes" id="UP001202831">
    <property type="component" value="Unassembled WGS sequence"/>
</dbReference>
<comment type="caution">
    <text evidence="2">The sequence shown here is derived from an EMBL/GenBank/DDBJ whole genome shotgun (WGS) entry which is preliminary data.</text>
</comment>
<dbReference type="Pfam" id="PF22481">
    <property type="entry name" value="DUF6985"/>
    <property type="match status" value="1"/>
</dbReference>
<gene>
    <name evidence="2" type="ORF">L2725_01985</name>
</gene>
<evidence type="ECO:0000259" key="1">
    <source>
        <dbReference type="Pfam" id="PF22481"/>
    </source>
</evidence>
<name>A0ABT0N298_9GAMM</name>
<dbReference type="InterPro" id="IPR054254">
    <property type="entry name" value="DUF6985"/>
</dbReference>
<protein>
    <recommendedName>
        <fullName evidence="1">DUF6985 domain-containing protein</fullName>
    </recommendedName>
</protein>
<organism evidence="2 3">
    <name type="scientific">Shewanella corallii</name>
    <dbReference type="NCBI Taxonomy" id="560080"/>
    <lineage>
        <taxon>Bacteria</taxon>
        <taxon>Pseudomonadati</taxon>
        <taxon>Pseudomonadota</taxon>
        <taxon>Gammaproteobacteria</taxon>
        <taxon>Alteromonadales</taxon>
        <taxon>Shewanellaceae</taxon>
        <taxon>Shewanella</taxon>
    </lineage>
</organism>
<evidence type="ECO:0000313" key="3">
    <source>
        <dbReference type="Proteomes" id="UP001202831"/>
    </source>
</evidence>
<accession>A0ABT0N298</accession>
<evidence type="ECO:0000313" key="2">
    <source>
        <dbReference type="EMBL" id="MCL2912564.1"/>
    </source>
</evidence>
<dbReference type="RefSeq" id="WP_249247394.1">
    <property type="nucleotide sequence ID" value="NZ_JAKIKT010000001.1"/>
</dbReference>